<reference evidence="1" key="1">
    <citation type="journal article" date="2020" name="Stud. Mycol.">
        <title>101 Dothideomycetes genomes: a test case for predicting lifestyles and emergence of pathogens.</title>
        <authorList>
            <person name="Haridas S."/>
            <person name="Albert R."/>
            <person name="Binder M."/>
            <person name="Bloem J."/>
            <person name="Labutti K."/>
            <person name="Salamov A."/>
            <person name="Andreopoulos B."/>
            <person name="Baker S."/>
            <person name="Barry K."/>
            <person name="Bills G."/>
            <person name="Bluhm B."/>
            <person name="Cannon C."/>
            <person name="Castanera R."/>
            <person name="Culley D."/>
            <person name="Daum C."/>
            <person name="Ezra D."/>
            <person name="Gonzalez J."/>
            <person name="Henrissat B."/>
            <person name="Kuo A."/>
            <person name="Liang C."/>
            <person name="Lipzen A."/>
            <person name="Lutzoni F."/>
            <person name="Magnuson J."/>
            <person name="Mondo S."/>
            <person name="Nolan M."/>
            <person name="Ohm R."/>
            <person name="Pangilinan J."/>
            <person name="Park H.-J."/>
            <person name="Ramirez L."/>
            <person name="Alfaro M."/>
            <person name="Sun H."/>
            <person name="Tritt A."/>
            <person name="Yoshinaga Y."/>
            <person name="Zwiers L.-H."/>
            <person name="Turgeon B."/>
            <person name="Goodwin S."/>
            <person name="Spatafora J."/>
            <person name="Crous P."/>
            <person name="Grigoriev I."/>
        </authorList>
    </citation>
    <scope>NUCLEOTIDE SEQUENCE</scope>
    <source>
        <strain evidence="1">CBS 115976</strain>
    </source>
</reference>
<evidence type="ECO:0000313" key="2">
    <source>
        <dbReference type="Proteomes" id="UP000799302"/>
    </source>
</evidence>
<keyword evidence="2" id="KW-1185">Reference proteome</keyword>
<dbReference type="EMBL" id="MU004241">
    <property type="protein sequence ID" value="KAF2665191.1"/>
    <property type="molecule type" value="Genomic_DNA"/>
</dbReference>
<dbReference type="OrthoDB" id="5294021at2759"/>
<accession>A0A6A6U0R6</accession>
<name>A0A6A6U0R6_9PEZI</name>
<protein>
    <submittedName>
        <fullName evidence="1">Uncharacterized protein</fullName>
    </submittedName>
</protein>
<evidence type="ECO:0000313" key="1">
    <source>
        <dbReference type="EMBL" id="KAF2665191.1"/>
    </source>
</evidence>
<dbReference type="AlphaFoldDB" id="A0A6A6U0R6"/>
<dbReference type="Proteomes" id="UP000799302">
    <property type="component" value="Unassembled WGS sequence"/>
</dbReference>
<gene>
    <name evidence="1" type="ORF">BT63DRAFT_87185</name>
</gene>
<sequence length="243" mass="27810">MDSQCSTVSIRVTIQETDDVSLAETLASIRAESIIEWTSYDARLKSFKERMENILPILQADLNSYHTSRIAFVNQDNEECKKADKMLPVLRNRLYNLKDTLNNLHKIFLSKGTNGQMVVERFEVLAFSEVDIGDITKALSVYLSNHGSDWLNSLLSGGLSFSEFRSLDISYVNEVEQDMVEWGNEICREVASKDTPRLDISKKSFIPLVTNRKQNANNMSEFAEMLPYRLERLAELKQLLKVD</sequence>
<proteinExistence type="predicted"/>
<organism evidence="1 2">
    <name type="scientific">Microthyrium microscopicum</name>
    <dbReference type="NCBI Taxonomy" id="703497"/>
    <lineage>
        <taxon>Eukaryota</taxon>
        <taxon>Fungi</taxon>
        <taxon>Dikarya</taxon>
        <taxon>Ascomycota</taxon>
        <taxon>Pezizomycotina</taxon>
        <taxon>Dothideomycetes</taxon>
        <taxon>Dothideomycetes incertae sedis</taxon>
        <taxon>Microthyriales</taxon>
        <taxon>Microthyriaceae</taxon>
        <taxon>Microthyrium</taxon>
    </lineage>
</organism>